<dbReference type="InterPro" id="IPR029479">
    <property type="entry name" value="Nitroreductase"/>
</dbReference>
<keyword evidence="5" id="KW-0560">Oxidoreductase</keyword>
<evidence type="ECO:0000259" key="6">
    <source>
        <dbReference type="Pfam" id="PF00881"/>
    </source>
</evidence>
<dbReference type="Gene3D" id="3.40.109.10">
    <property type="entry name" value="NADH Oxidase"/>
    <property type="match status" value="1"/>
</dbReference>
<comment type="cofactor">
    <cofactor evidence="1">
        <name>FMN</name>
        <dbReference type="ChEBI" id="CHEBI:58210"/>
    </cofactor>
</comment>
<dbReference type="PANTHER" id="PTHR43673:SF2">
    <property type="entry name" value="NITROREDUCTASE"/>
    <property type="match status" value="1"/>
</dbReference>
<dbReference type="GO" id="GO:0016491">
    <property type="term" value="F:oxidoreductase activity"/>
    <property type="evidence" value="ECO:0007669"/>
    <property type="project" value="UniProtKB-KW"/>
</dbReference>
<keyword evidence="3" id="KW-0285">Flavoprotein</keyword>
<dbReference type="SUPFAM" id="SSF55469">
    <property type="entry name" value="FMN-dependent nitroreductase-like"/>
    <property type="match status" value="1"/>
</dbReference>
<gene>
    <name evidence="7" type="ORF">METZ01_LOCUS2481</name>
</gene>
<dbReference type="EMBL" id="UINC01000126">
    <property type="protein sequence ID" value="SUZ49627.1"/>
    <property type="molecule type" value="Genomic_DNA"/>
</dbReference>
<evidence type="ECO:0000256" key="5">
    <source>
        <dbReference type="ARBA" id="ARBA00023002"/>
    </source>
</evidence>
<dbReference type="Pfam" id="PF00881">
    <property type="entry name" value="Nitroreductase"/>
    <property type="match status" value="1"/>
</dbReference>
<dbReference type="CDD" id="cd02136">
    <property type="entry name" value="PnbA_NfnB-like"/>
    <property type="match status" value="1"/>
</dbReference>
<comment type="similarity">
    <text evidence="2">Belongs to the nitroreductase family.</text>
</comment>
<sequence>MKVSEALEQRKSVRAFVDTPVDNKLIRALLEKSARAASGGNLQPWRIFIINNETMKAFLKHLSEWDKPETPAYDVYPEGLTEPYKSSRLKVAVDMYGLLGIGRDDKEAKLRQALKNFEFFGAPAAFFCFVDRQMGLPQWSDLGMFLQSFMLLAKEEGLDTCPQEAWASRPESVSSFVGATDELMLFCGMAIGYIDDTAPVNNLVTERESFDVWAKFVEK</sequence>
<keyword evidence="4" id="KW-0288">FMN</keyword>
<protein>
    <recommendedName>
        <fullName evidence="6">Nitroreductase domain-containing protein</fullName>
    </recommendedName>
</protein>
<dbReference type="PANTHER" id="PTHR43673">
    <property type="entry name" value="NAD(P)H NITROREDUCTASE YDGI-RELATED"/>
    <property type="match status" value="1"/>
</dbReference>
<feature type="domain" description="Nitroreductase" evidence="6">
    <location>
        <begin position="8"/>
        <end position="193"/>
    </location>
</feature>
<accession>A0A381N545</accession>
<evidence type="ECO:0000313" key="7">
    <source>
        <dbReference type="EMBL" id="SUZ49627.1"/>
    </source>
</evidence>
<evidence type="ECO:0000256" key="3">
    <source>
        <dbReference type="ARBA" id="ARBA00022630"/>
    </source>
</evidence>
<dbReference type="AlphaFoldDB" id="A0A381N545"/>
<name>A0A381N545_9ZZZZ</name>
<reference evidence="7" key="1">
    <citation type="submission" date="2018-05" db="EMBL/GenBank/DDBJ databases">
        <authorList>
            <person name="Lanie J.A."/>
            <person name="Ng W.-L."/>
            <person name="Kazmierczak K.M."/>
            <person name="Andrzejewski T.M."/>
            <person name="Davidsen T.M."/>
            <person name="Wayne K.J."/>
            <person name="Tettelin H."/>
            <person name="Glass J.I."/>
            <person name="Rusch D."/>
            <person name="Podicherti R."/>
            <person name="Tsui H.-C.T."/>
            <person name="Winkler M.E."/>
        </authorList>
    </citation>
    <scope>NUCLEOTIDE SEQUENCE</scope>
</reference>
<proteinExistence type="inferred from homology"/>
<evidence type="ECO:0000256" key="4">
    <source>
        <dbReference type="ARBA" id="ARBA00022643"/>
    </source>
</evidence>
<evidence type="ECO:0000256" key="2">
    <source>
        <dbReference type="ARBA" id="ARBA00007118"/>
    </source>
</evidence>
<evidence type="ECO:0000256" key="1">
    <source>
        <dbReference type="ARBA" id="ARBA00001917"/>
    </source>
</evidence>
<organism evidence="7">
    <name type="scientific">marine metagenome</name>
    <dbReference type="NCBI Taxonomy" id="408172"/>
    <lineage>
        <taxon>unclassified sequences</taxon>
        <taxon>metagenomes</taxon>
        <taxon>ecological metagenomes</taxon>
    </lineage>
</organism>
<dbReference type="InterPro" id="IPR000415">
    <property type="entry name" value="Nitroreductase-like"/>
</dbReference>